<gene>
    <name evidence="1" type="ORF">rsdtw13_00110</name>
</gene>
<sequence length="582" mass="63227">MKKTFNNLKMAIKLGILVTIVSIFIGVVGFIGISDMDKINSGTSLLHNYNLNIIEQIDSLRRGYSDIRTDLIKMAYKEKKDDGENQEITQEIDELTKKNADLFATIKKINEAGRMYKSTEGQKDKELLDKIESSSKQYLEMGKKVCDFGVAGDFKSAVTQISGASNIRAELFNSLDELRNIATKEADSIYQLNNNTYNSAKVFVIGITVGGFILAIILGVLIATNISRALKKVVNFAGDLGNGDLTTEIKINAKDEIGELATALNKAKDNMKVLISEMINGANDISATSEELSATSEEVSSKMQMVNDSTEQITRGIQDLSATTQQVSASAQEIGSTTTELNSKANNSFTSASEIKSRAIEVKEKATKNIEEGNVIYLENKQNILNAIEAGQVVQDVKLMADSIGDIASQINLLALNAAIEAARAGEAGKGFAVVADEVRILAEQSSQAVENIQETVTKVQEAFDNLSKSGQYVLGYLEDSVKPSYKLLMDTGVQYEKDAEFVNDMAKDIADSSKKMKEVISQINSALENLSHTAVESATSSEDILASVNEVSHAIMEVAKSAQNQAETSQTLTEMAQKFNL</sequence>
<accession>A0ACB5R6W5</accession>
<dbReference type="Proteomes" id="UP001058074">
    <property type="component" value="Unassembled WGS sequence"/>
</dbReference>
<protein>
    <submittedName>
        <fullName evidence="1">Methyl-accepting chemotaxis protein</fullName>
    </submittedName>
</protein>
<evidence type="ECO:0000313" key="1">
    <source>
        <dbReference type="EMBL" id="GKX64753.1"/>
    </source>
</evidence>
<reference evidence="1" key="1">
    <citation type="journal article" date="2025" name="Int. J. Syst. Evol. Microbiol.">
        <title>Inconstantimicrobium mannanitabidum sp. nov., a novel member of the family Clostridiaceae isolated from anoxic soil under the treatment of reductive soil disinfestation.</title>
        <authorList>
            <person name="Ueki A."/>
            <person name="Tonouchi A."/>
            <person name="Honma S."/>
            <person name="Kaku N."/>
            <person name="Ueki K."/>
        </authorList>
    </citation>
    <scope>NUCLEOTIDE SEQUENCE</scope>
    <source>
        <strain evidence="1">TW13</strain>
    </source>
</reference>
<comment type="caution">
    <text evidence="1">The sequence shown here is derived from an EMBL/GenBank/DDBJ whole genome shotgun (WGS) entry which is preliminary data.</text>
</comment>
<organism evidence="1 2">
    <name type="scientific">Inconstantimicrobium mannanitabidum</name>
    <dbReference type="NCBI Taxonomy" id="1604901"/>
    <lineage>
        <taxon>Bacteria</taxon>
        <taxon>Bacillati</taxon>
        <taxon>Bacillota</taxon>
        <taxon>Clostridia</taxon>
        <taxon>Eubacteriales</taxon>
        <taxon>Clostridiaceae</taxon>
        <taxon>Inconstantimicrobium</taxon>
    </lineage>
</organism>
<proteinExistence type="predicted"/>
<keyword evidence="2" id="KW-1185">Reference proteome</keyword>
<evidence type="ECO:0000313" key="2">
    <source>
        <dbReference type="Proteomes" id="UP001058074"/>
    </source>
</evidence>
<name>A0ACB5R6W5_9CLOT</name>
<dbReference type="EMBL" id="BROD01000001">
    <property type="protein sequence ID" value="GKX64753.1"/>
    <property type="molecule type" value="Genomic_DNA"/>
</dbReference>